<feature type="transmembrane region" description="Helical" evidence="8">
    <location>
        <begin position="444"/>
        <end position="468"/>
    </location>
</feature>
<feature type="transmembrane region" description="Helical" evidence="8">
    <location>
        <begin position="174"/>
        <end position="196"/>
    </location>
</feature>
<protein>
    <submittedName>
        <fullName evidence="10">Multidrug efflux MFS transporter</fullName>
    </submittedName>
</protein>
<feature type="transmembrane region" description="Helical" evidence="8">
    <location>
        <begin position="21"/>
        <end position="40"/>
    </location>
</feature>
<dbReference type="PANTHER" id="PTHR42718">
    <property type="entry name" value="MAJOR FACILITATOR SUPERFAMILY MULTIDRUG TRANSPORTER MFSC"/>
    <property type="match status" value="1"/>
</dbReference>
<feature type="transmembrane region" description="Helical" evidence="8">
    <location>
        <begin position="208"/>
        <end position="227"/>
    </location>
</feature>
<dbReference type="Gene3D" id="1.20.1720.10">
    <property type="entry name" value="Multidrug resistance protein D"/>
    <property type="match status" value="1"/>
</dbReference>
<evidence type="ECO:0000256" key="5">
    <source>
        <dbReference type="ARBA" id="ARBA00022692"/>
    </source>
</evidence>
<keyword evidence="3" id="KW-0813">Transport</keyword>
<evidence type="ECO:0000256" key="8">
    <source>
        <dbReference type="SAM" id="Phobius"/>
    </source>
</evidence>
<gene>
    <name evidence="10" type="ORF">H8S18_14145</name>
</gene>
<feature type="transmembrane region" description="Helical" evidence="8">
    <location>
        <begin position="370"/>
        <end position="392"/>
    </location>
</feature>
<evidence type="ECO:0000256" key="4">
    <source>
        <dbReference type="ARBA" id="ARBA00022475"/>
    </source>
</evidence>
<comment type="similarity">
    <text evidence="2">Belongs to the major facilitator superfamily. EmrB family.</text>
</comment>
<feature type="transmembrane region" description="Helical" evidence="8">
    <location>
        <begin position="145"/>
        <end position="168"/>
    </location>
</feature>
<organism evidence="10 11">
    <name type="scientific">Christensenella tenuis</name>
    <dbReference type="NCBI Taxonomy" id="2763033"/>
    <lineage>
        <taxon>Bacteria</taxon>
        <taxon>Bacillati</taxon>
        <taxon>Bacillota</taxon>
        <taxon>Clostridia</taxon>
        <taxon>Christensenellales</taxon>
        <taxon>Christensenellaceae</taxon>
        <taxon>Christensenella</taxon>
    </lineage>
</organism>
<dbReference type="SUPFAM" id="SSF103473">
    <property type="entry name" value="MFS general substrate transporter"/>
    <property type="match status" value="1"/>
</dbReference>
<dbReference type="NCBIfam" id="TIGR00711">
    <property type="entry name" value="efflux_EmrB"/>
    <property type="match status" value="1"/>
</dbReference>
<evidence type="ECO:0000313" key="11">
    <source>
        <dbReference type="Proteomes" id="UP000606889"/>
    </source>
</evidence>
<evidence type="ECO:0000256" key="2">
    <source>
        <dbReference type="ARBA" id="ARBA00008537"/>
    </source>
</evidence>
<dbReference type="PROSITE" id="PS50850">
    <property type="entry name" value="MFS"/>
    <property type="match status" value="1"/>
</dbReference>
<keyword evidence="6 8" id="KW-1133">Transmembrane helix</keyword>
<feature type="transmembrane region" description="Helical" evidence="8">
    <location>
        <begin position="233"/>
        <end position="255"/>
    </location>
</feature>
<feature type="transmembrane region" description="Helical" evidence="8">
    <location>
        <begin position="88"/>
        <end position="111"/>
    </location>
</feature>
<dbReference type="PANTHER" id="PTHR42718:SF9">
    <property type="entry name" value="MAJOR FACILITATOR SUPERFAMILY MULTIDRUG TRANSPORTER MFSC"/>
    <property type="match status" value="1"/>
</dbReference>
<evidence type="ECO:0000313" key="10">
    <source>
        <dbReference type="EMBL" id="MBC5649485.1"/>
    </source>
</evidence>
<dbReference type="InterPro" id="IPR004638">
    <property type="entry name" value="EmrB-like"/>
</dbReference>
<comment type="subcellular location">
    <subcellularLocation>
        <location evidence="1">Cell membrane</location>
        <topology evidence="1">Multi-pass membrane protein</topology>
    </subcellularLocation>
</comment>
<feature type="transmembrane region" description="Helical" evidence="8">
    <location>
        <begin position="60"/>
        <end position="81"/>
    </location>
</feature>
<dbReference type="Proteomes" id="UP000606889">
    <property type="component" value="Unassembled WGS sequence"/>
</dbReference>
<evidence type="ECO:0000256" key="3">
    <source>
        <dbReference type="ARBA" id="ARBA00022448"/>
    </source>
</evidence>
<dbReference type="InterPro" id="IPR020846">
    <property type="entry name" value="MFS_dom"/>
</dbReference>
<dbReference type="Gene3D" id="1.20.1250.20">
    <property type="entry name" value="MFS general substrate transporter like domains"/>
    <property type="match status" value="1"/>
</dbReference>
<keyword evidence="5 8" id="KW-0812">Transmembrane</keyword>
<proteinExistence type="inferred from homology"/>
<dbReference type="CDD" id="cd17503">
    <property type="entry name" value="MFS_LmrB_MDR_like"/>
    <property type="match status" value="1"/>
</dbReference>
<keyword evidence="7 8" id="KW-0472">Membrane</keyword>
<dbReference type="RefSeq" id="WP_186858935.1">
    <property type="nucleotide sequence ID" value="NZ_JACOON010000008.1"/>
</dbReference>
<sequence>MQLLFCGQGKGTMGVDKKYMPTIMVILVGTFVGSLTQTLLTSALPRIVAELEVSVGLGQWFTTIYLLVIGIMVPTTSFLIGKFSTRQLFYTCMSLFFAGSLLALFSGNFMILLMGRVLQAMGTGILFPLLNVIVLELAPLHRRGFAMGIVGLAVSFAPAIAPTLSGWLNDTYGWQSIFLLLSVFSGAILLCSVFLLKNVNREEASGTLDKTSILLSSCGFGGLLLAFTSLSDYGLVHLLVIVPLAVGILSLVFFVRRQLRIKNPLLDVRIFKNRDFAVGTALISLYYFAFLGMGIVLPIYIQSYLGRTAFVSGLTLLPGAFLMAITSPISGWMLDRLGARATLIIGSAFLTGGTLLLVMTNASTPMGVLVADYCVRCIGLGFLIMPTTTWSVDSLDLKKIPDGVAVNNTMRQVMGAIGSALMVTVMSAAIAGSDFDSPTRAGVYGVHMSFLFSAILCAAALILAVIFVRGTKKETFKKDRRRTRHGGTNGRLFV</sequence>
<evidence type="ECO:0000256" key="7">
    <source>
        <dbReference type="ARBA" id="ARBA00023136"/>
    </source>
</evidence>
<dbReference type="PRINTS" id="PR01036">
    <property type="entry name" value="TCRTETB"/>
</dbReference>
<dbReference type="EMBL" id="JACOON010000008">
    <property type="protein sequence ID" value="MBC5649485.1"/>
    <property type="molecule type" value="Genomic_DNA"/>
</dbReference>
<evidence type="ECO:0000256" key="1">
    <source>
        <dbReference type="ARBA" id="ARBA00004651"/>
    </source>
</evidence>
<feature type="transmembrane region" description="Helical" evidence="8">
    <location>
        <begin position="276"/>
        <end position="301"/>
    </location>
</feature>
<reference evidence="10 11" key="1">
    <citation type="submission" date="2020-08" db="EMBL/GenBank/DDBJ databases">
        <title>Genome public.</title>
        <authorList>
            <person name="Liu C."/>
            <person name="Sun Q."/>
        </authorList>
    </citation>
    <scope>NUCLEOTIDE SEQUENCE [LARGE SCALE GENOMIC DNA]</scope>
    <source>
        <strain evidence="10 11">NSJ-35</strain>
    </source>
</reference>
<feature type="transmembrane region" description="Helical" evidence="8">
    <location>
        <begin position="337"/>
        <end position="358"/>
    </location>
</feature>
<keyword evidence="11" id="KW-1185">Reference proteome</keyword>
<comment type="caution">
    <text evidence="10">The sequence shown here is derived from an EMBL/GenBank/DDBJ whole genome shotgun (WGS) entry which is preliminary data.</text>
</comment>
<name>A0ABR7EI73_9FIRM</name>
<feature type="transmembrane region" description="Helical" evidence="8">
    <location>
        <begin position="307"/>
        <end position="325"/>
    </location>
</feature>
<dbReference type="Pfam" id="PF07690">
    <property type="entry name" value="MFS_1"/>
    <property type="match status" value="1"/>
</dbReference>
<dbReference type="InterPro" id="IPR011701">
    <property type="entry name" value="MFS"/>
</dbReference>
<feature type="domain" description="Major facilitator superfamily (MFS) profile" evidence="9">
    <location>
        <begin position="22"/>
        <end position="472"/>
    </location>
</feature>
<evidence type="ECO:0000259" key="9">
    <source>
        <dbReference type="PROSITE" id="PS50850"/>
    </source>
</evidence>
<evidence type="ECO:0000256" key="6">
    <source>
        <dbReference type="ARBA" id="ARBA00022989"/>
    </source>
</evidence>
<keyword evidence="4" id="KW-1003">Cell membrane</keyword>
<feature type="transmembrane region" description="Helical" evidence="8">
    <location>
        <begin position="413"/>
        <end position="432"/>
    </location>
</feature>
<feature type="transmembrane region" description="Helical" evidence="8">
    <location>
        <begin position="117"/>
        <end position="138"/>
    </location>
</feature>
<accession>A0ABR7EI73</accession>
<dbReference type="InterPro" id="IPR036259">
    <property type="entry name" value="MFS_trans_sf"/>
</dbReference>